<dbReference type="Pfam" id="PF10144">
    <property type="entry name" value="SMP_2"/>
    <property type="match status" value="1"/>
</dbReference>
<keyword evidence="3" id="KW-1003">Cell membrane</keyword>
<reference evidence="7 8" key="1">
    <citation type="submission" date="2015-01" db="EMBL/GenBank/DDBJ databases">
        <title>Vibrio sp. C1 JCM 19231 whole genome shotgun sequence.</title>
        <authorList>
            <person name="Sawabe T."/>
            <person name="Meirelles P."/>
            <person name="Feng G."/>
            <person name="Sayaka M."/>
            <person name="Hattori M."/>
            <person name="Ohkuma M."/>
        </authorList>
    </citation>
    <scope>NUCLEOTIDE SEQUENCE [LARGE SCALE GENOMIC DNA]</scope>
    <source>
        <strain evidence="8">JCM 19231</strain>
    </source>
</reference>
<dbReference type="AlphaFoldDB" id="A0A0B8NUC6"/>
<accession>A0A0B8NUC6</accession>
<keyword evidence="8" id="KW-1185">Reference proteome</keyword>
<reference evidence="7 8" key="2">
    <citation type="submission" date="2015-01" db="EMBL/GenBank/DDBJ databases">
        <authorList>
            <consortium name="NBRP consortium"/>
            <person name="Sawabe T."/>
            <person name="Meirelles P."/>
            <person name="Feng G."/>
            <person name="Sayaka M."/>
            <person name="Hattori M."/>
            <person name="Ohkuma M."/>
        </authorList>
    </citation>
    <scope>NUCLEOTIDE SEQUENCE [LARGE SCALE GENOMIC DNA]</scope>
    <source>
        <strain evidence="8">JCM 19231</strain>
    </source>
</reference>
<gene>
    <name evidence="7" type="ORF">JCM19231_2258</name>
</gene>
<keyword evidence="5" id="KW-1133">Transmembrane helix</keyword>
<evidence type="ECO:0000256" key="6">
    <source>
        <dbReference type="ARBA" id="ARBA00023136"/>
    </source>
</evidence>
<proteinExistence type="inferred from homology"/>
<evidence type="ECO:0000313" key="7">
    <source>
        <dbReference type="EMBL" id="GAM54369.1"/>
    </source>
</evidence>
<protein>
    <submittedName>
        <fullName evidence="7">Uncharacterized protein</fullName>
    </submittedName>
</protein>
<comment type="similarity">
    <text evidence="2">Belongs to the Smp family.</text>
</comment>
<dbReference type="EMBL" id="BBRZ01000003">
    <property type="protein sequence ID" value="GAM54369.1"/>
    <property type="molecule type" value="Genomic_DNA"/>
</dbReference>
<comment type="subcellular location">
    <subcellularLocation>
        <location evidence="1">Cell membrane</location>
    </subcellularLocation>
</comment>
<evidence type="ECO:0000256" key="1">
    <source>
        <dbReference type="ARBA" id="ARBA00004236"/>
    </source>
</evidence>
<keyword evidence="6" id="KW-0472">Membrane</keyword>
<evidence type="ECO:0000256" key="3">
    <source>
        <dbReference type="ARBA" id="ARBA00022475"/>
    </source>
</evidence>
<evidence type="ECO:0000256" key="2">
    <source>
        <dbReference type="ARBA" id="ARBA00005362"/>
    </source>
</evidence>
<dbReference type="GO" id="GO:0005886">
    <property type="term" value="C:plasma membrane"/>
    <property type="evidence" value="ECO:0007669"/>
    <property type="project" value="UniProtKB-SubCell"/>
</dbReference>
<evidence type="ECO:0000256" key="5">
    <source>
        <dbReference type="ARBA" id="ARBA00022989"/>
    </source>
</evidence>
<evidence type="ECO:0000256" key="4">
    <source>
        <dbReference type="ARBA" id="ARBA00022692"/>
    </source>
</evidence>
<evidence type="ECO:0000313" key="8">
    <source>
        <dbReference type="Proteomes" id="UP000031671"/>
    </source>
</evidence>
<comment type="caution">
    <text evidence="7">The sequence shown here is derived from an EMBL/GenBank/DDBJ whole genome shotgun (WGS) entry which is preliminary data.</text>
</comment>
<name>A0A0B8NUC6_9VIBR</name>
<dbReference type="InterPro" id="IPR019305">
    <property type="entry name" value="Uncharacterised_Smp"/>
</dbReference>
<dbReference type="Proteomes" id="UP000031671">
    <property type="component" value="Unassembled WGS sequence"/>
</dbReference>
<organism evidence="7 8">
    <name type="scientific">Vibrio ishigakensis</name>
    <dbReference type="NCBI Taxonomy" id="1481914"/>
    <lineage>
        <taxon>Bacteria</taxon>
        <taxon>Pseudomonadati</taxon>
        <taxon>Pseudomonadota</taxon>
        <taxon>Gammaproteobacteria</taxon>
        <taxon>Vibrionales</taxon>
        <taxon>Vibrionaceae</taxon>
        <taxon>Vibrio</taxon>
    </lineage>
</organism>
<sequence length="63" mass="7325">MFATIVRSSVFISQGNQQIQFKQLQTLTQLLISQASLNASELIVKEDQENLRHLAIDWLKRPW</sequence>
<keyword evidence="4" id="KW-0812">Transmembrane</keyword>